<dbReference type="Pfam" id="PF08264">
    <property type="entry name" value="Anticodon_1"/>
    <property type="match status" value="1"/>
</dbReference>
<dbReference type="Proteomes" id="UP000001064">
    <property type="component" value="Unassembled WGS sequence"/>
</dbReference>
<dbReference type="SUPFAM" id="SSF47323">
    <property type="entry name" value="Anticodon-binding domain of a subclass of class I aminoacyl-tRNA synthetases"/>
    <property type="match status" value="1"/>
</dbReference>
<dbReference type="KEGG" id="dpp:DICPUDRAFT_78187"/>
<feature type="domain" description="Aminoacyl-tRNA synthetase class Ia" evidence="9">
    <location>
        <begin position="17"/>
        <end position="83"/>
    </location>
</feature>
<feature type="domain" description="Methionyl/Valyl/Leucyl/Isoleucyl-tRNA synthetase anticodon-binding" evidence="10">
    <location>
        <begin position="769"/>
        <end position="894"/>
    </location>
</feature>
<dbReference type="InParanoid" id="F0ZIT8"/>
<dbReference type="GO" id="GO:0002161">
    <property type="term" value="F:aminoacyl-tRNA deacylase activity"/>
    <property type="evidence" value="ECO:0007669"/>
    <property type="project" value="InterPro"/>
</dbReference>
<evidence type="ECO:0000313" key="12">
    <source>
        <dbReference type="EMBL" id="EGC36146.1"/>
    </source>
</evidence>
<evidence type="ECO:0000256" key="3">
    <source>
        <dbReference type="ARBA" id="ARBA00022598"/>
    </source>
</evidence>
<evidence type="ECO:0000256" key="5">
    <source>
        <dbReference type="ARBA" id="ARBA00022840"/>
    </source>
</evidence>
<dbReference type="GO" id="GO:0004823">
    <property type="term" value="F:leucine-tRNA ligase activity"/>
    <property type="evidence" value="ECO:0000318"/>
    <property type="project" value="GO_Central"/>
</dbReference>
<evidence type="ECO:0000256" key="2">
    <source>
        <dbReference type="ARBA" id="ARBA00013164"/>
    </source>
</evidence>
<dbReference type="InterPro" id="IPR009008">
    <property type="entry name" value="Val/Leu/Ile-tRNA-synth_edit"/>
</dbReference>
<evidence type="ECO:0000256" key="8">
    <source>
        <dbReference type="ARBA" id="ARBA00030520"/>
    </source>
</evidence>
<dbReference type="EC" id="6.1.1.4" evidence="2"/>
<evidence type="ECO:0000259" key="11">
    <source>
        <dbReference type="Pfam" id="PF24810"/>
    </source>
</evidence>
<dbReference type="eggNOG" id="KOG0437">
    <property type="taxonomic scope" value="Eukaryota"/>
</dbReference>
<dbReference type="InterPro" id="IPR014729">
    <property type="entry name" value="Rossmann-like_a/b/a_fold"/>
</dbReference>
<dbReference type="RefSeq" id="XP_003287339.1">
    <property type="nucleotide sequence ID" value="XM_003287291.1"/>
</dbReference>
<dbReference type="Gene3D" id="3.40.50.620">
    <property type="entry name" value="HUPs"/>
    <property type="match status" value="1"/>
</dbReference>
<dbReference type="GO" id="GO:0005524">
    <property type="term" value="F:ATP binding"/>
    <property type="evidence" value="ECO:0007669"/>
    <property type="project" value="UniProtKB-KW"/>
</dbReference>
<keyword evidence="3" id="KW-0436">Ligase</keyword>
<dbReference type="EMBL" id="GL871036">
    <property type="protein sequence ID" value="EGC36146.1"/>
    <property type="molecule type" value="Genomic_DNA"/>
</dbReference>
<dbReference type="InterPro" id="IPR004493">
    <property type="entry name" value="Leu-tRNA-synth_Ia_arc/euk"/>
</dbReference>
<keyword evidence="4" id="KW-0547">Nucleotide-binding</keyword>
<protein>
    <recommendedName>
        <fullName evidence="2">leucine--tRNA ligase</fullName>
        <ecNumber evidence="2">6.1.1.4</ecNumber>
    </recommendedName>
    <alternativeName>
        <fullName evidence="8">Leucyl-tRNA synthetase</fullName>
    </alternativeName>
</protein>
<keyword evidence="13" id="KW-1185">Reference proteome</keyword>
<evidence type="ECO:0000256" key="1">
    <source>
        <dbReference type="ARBA" id="ARBA00005594"/>
    </source>
</evidence>
<dbReference type="STRING" id="5786.F0ZIT8"/>
<dbReference type="InterPro" id="IPR002300">
    <property type="entry name" value="aa-tRNA-synth_Ia"/>
</dbReference>
<sequence length="1027" mass="119130">MSNIKLNYIRDYEKDYQNIWLKEKSFEIDAVEEEEDSKYYVSTPLPFIDGNILLSQALIVCKADFMAKYQQLKGKRVLFPFGFHSSNKAFKRWADSLKSEIEQYGNPPNFPNEDNKAKGRYVIKKFYQWNYMKSFNIPEEEISKFVDPQYCFSYFSRNYERDLKSLGIGIDWRRSFYTSRVNKYYSSFIGWQFETLKQLGKIKYGKRYSIWSPMDNQYCSNQDRLEGEAEVVTTLTLIKLLVQELTSILKEKLNGYKKVYLVSGTLRPELCYGVTNCWVLPDELYGAYEMANGDVFICNQSSIRNMSFQDLTKNRGEYPCISQFNGSDLIGTVVVPPLSIHKGVYVLPMVSMNQNKGTGISISVPSDSPKDCVALQDLLTKEAYRSKYKVQYEWIQFEIIPIIDIPGFSNLCAINLTNRYEIKSQNDKIKIERANEECYIKGYNDGVMMVGKYKGHKVSQAKEMIRDELISSGDAIEYAETCSKVVSRSGEECVVALISQWYIAYGDDDIVWMNKVDQQIEEMELYNVETKNRLKYALQFIRQWSCSHRFGLGSIMPWNEKLTIDSLSDSTLYTVFSTIAHLLQGDFEGSKPGIADITPEKMTHQVWDYVLLNKDYPEDCSISKETLSLLKKEFQYWYPVDFVVSSSALVHNHILFFLYTHIAIFSNSKNNLQPKCIRAVADIRNEKMTMQEFNRYQTVSDSIKAYSADGCRMVLVDAGDGFDPTSINNQLGYSSILKFYAYIEWVQEIIDTINQLNSGPPTAFQDIVFDSEINKIIIESDKAYEKSNFRDVVHLVFYQLLNARDHYKISAQYSNQAINKQLILKFIEIQAILFYPIAPHFSQKIFHLLNKGDILNARWPTPGPVHYIELKKDLYLKRNIHNFRKSLTQFRKDKKNNSLIPSISTIYYTRKYPVWQEEAINYLTSIYENQSLNADNTVIVNELKSRSDLKPHIKDIMGYIEKMRQDMKEIGKEAFVNLDEYQILTENAYYISNALGIGLIDIQEYTNDIKSSGNKIPQLGYPTISFI</sequence>
<dbReference type="InterPro" id="IPR009080">
    <property type="entry name" value="tRNAsynth_Ia_anticodon-bd"/>
</dbReference>
<evidence type="ECO:0000256" key="4">
    <source>
        <dbReference type="ARBA" id="ARBA00022741"/>
    </source>
</evidence>
<evidence type="ECO:0000313" key="13">
    <source>
        <dbReference type="Proteomes" id="UP000001064"/>
    </source>
</evidence>
<gene>
    <name evidence="12" type="ORF">DICPUDRAFT_78187</name>
</gene>
<dbReference type="InterPro" id="IPR055416">
    <property type="entry name" value="RBD_LARS1"/>
</dbReference>
<dbReference type="Gene3D" id="3.90.740.10">
    <property type="entry name" value="Valyl/Leucyl/Isoleucyl-tRNA synthetase, editing domain"/>
    <property type="match status" value="1"/>
</dbReference>
<dbReference type="InterPro" id="IPR013155">
    <property type="entry name" value="M/V/L/I-tRNA-synth_anticd-bd"/>
</dbReference>
<dbReference type="GO" id="GO:0006429">
    <property type="term" value="P:leucyl-tRNA aminoacylation"/>
    <property type="evidence" value="ECO:0000318"/>
    <property type="project" value="GO_Central"/>
</dbReference>
<keyword evidence="6" id="KW-0648">Protein biosynthesis</keyword>
<dbReference type="Gene3D" id="1.10.730.10">
    <property type="entry name" value="Isoleucyl-tRNA Synthetase, Domain 1"/>
    <property type="match status" value="1"/>
</dbReference>
<dbReference type="PANTHER" id="PTHR45794:SF1">
    <property type="entry name" value="LEUCINE--TRNA LIGASE, CYTOPLASMIC"/>
    <property type="match status" value="1"/>
</dbReference>
<accession>F0ZIT8</accession>
<dbReference type="SUPFAM" id="SSF50677">
    <property type="entry name" value="ValRS/IleRS/LeuRS editing domain"/>
    <property type="match status" value="1"/>
</dbReference>
<keyword evidence="7" id="KW-0030">Aminoacyl-tRNA synthetase</keyword>
<dbReference type="PANTHER" id="PTHR45794">
    <property type="entry name" value="LEUCYL-TRNA SYNTHETASE"/>
    <property type="match status" value="1"/>
</dbReference>
<evidence type="ECO:0000259" key="9">
    <source>
        <dbReference type="Pfam" id="PF00133"/>
    </source>
</evidence>
<dbReference type="OrthoDB" id="10249672at2759"/>
<organism evidence="12 13">
    <name type="scientific">Dictyostelium purpureum</name>
    <name type="common">Slime mold</name>
    <dbReference type="NCBI Taxonomy" id="5786"/>
    <lineage>
        <taxon>Eukaryota</taxon>
        <taxon>Amoebozoa</taxon>
        <taxon>Evosea</taxon>
        <taxon>Eumycetozoa</taxon>
        <taxon>Dictyostelia</taxon>
        <taxon>Dictyosteliales</taxon>
        <taxon>Dictyosteliaceae</taxon>
        <taxon>Dictyostelium</taxon>
    </lineage>
</organism>
<reference evidence="13" key="1">
    <citation type="journal article" date="2011" name="Genome Biol.">
        <title>Comparative genomics of the social amoebae Dictyostelium discoideum and Dictyostelium purpureum.</title>
        <authorList>
            <consortium name="US DOE Joint Genome Institute (JGI-PGF)"/>
            <person name="Sucgang R."/>
            <person name="Kuo A."/>
            <person name="Tian X."/>
            <person name="Salerno W."/>
            <person name="Parikh A."/>
            <person name="Feasley C.L."/>
            <person name="Dalin E."/>
            <person name="Tu H."/>
            <person name="Huang E."/>
            <person name="Barry K."/>
            <person name="Lindquist E."/>
            <person name="Shapiro H."/>
            <person name="Bruce D."/>
            <person name="Schmutz J."/>
            <person name="Salamov A."/>
            <person name="Fey P."/>
            <person name="Gaudet P."/>
            <person name="Anjard C."/>
            <person name="Babu M.M."/>
            <person name="Basu S."/>
            <person name="Bushmanova Y."/>
            <person name="van der Wel H."/>
            <person name="Katoh-Kurasawa M."/>
            <person name="Dinh C."/>
            <person name="Coutinho P.M."/>
            <person name="Saito T."/>
            <person name="Elias M."/>
            <person name="Schaap P."/>
            <person name="Kay R.R."/>
            <person name="Henrissat B."/>
            <person name="Eichinger L."/>
            <person name="Rivero F."/>
            <person name="Putnam N.H."/>
            <person name="West C.M."/>
            <person name="Loomis W.F."/>
            <person name="Chisholm R.L."/>
            <person name="Shaulsky G."/>
            <person name="Strassmann J.E."/>
            <person name="Queller D.C."/>
            <person name="Kuspa A."/>
            <person name="Grigoriev I.V."/>
        </authorList>
    </citation>
    <scope>NUCLEOTIDE SEQUENCE [LARGE SCALE GENOMIC DNA]</scope>
    <source>
        <strain evidence="13">QSDP1</strain>
    </source>
</reference>
<dbReference type="Pfam" id="PF00133">
    <property type="entry name" value="tRNA-synt_1"/>
    <property type="match status" value="1"/>
</dbReference>
<feature type="domain" description="Leucine--tRNA ligase RagD-binding" evidence="11">
    <location>
        <begin position="910"/>
        <end position="975"/>
    </location>
</feature>
<evidence type="ECO:0000259" key="10">
    <source>
        <dbReference type="Pfam" id="PF08264"/>
    </source>
</evidence>
<keyword evidence="5" id="KW-0067">ATP-binding</keyword>
<dbReference type="OMA" id="KFIEWQF"/>
<dbReference type="AlphaFoldDB" id="F0ZIT8"/>
<evidence type="ECO:0000256" key="6">
    <source>
        <dbReference type="ARBA" id="ARBA00022917"/>
    </source>
</evidence>
<dbReference type="SUPFAM" id="SSF52374">
    <property type="entry name" value="Nucleotidylyl transferase"/>
    <property type="match status" value="1"/>
</dbReference>
<dbReference type="FunFam" id="3.90.740.10:FF:000001">
    <property type="entry name" value="Leucine--tRNA ligase, cytoplasmic"/>
    <property type="match status" value="1"/>
</dbReference>
<dbReference type="GeneID" id="10501200"/>
<name>F0ZIT8_DICPU</name>
<proteinExistence type="inferred from homology"/>
<dbReference type="NCBIfam" id="TIGR00395">
    <property type="entry name" value="leuS_arch"/>
    <property type="match status" value="1"/>
</dbReference>
<evidence type="ECO:0000256" key="7">
    <source>
        <dbReference type="ARBA" id="ARBA00023146"/>
    </source>
</evidence>
<dbReference type="VEuPathDB" id="AmoebaDB:DICPUDRAFT_78187"/>
<comment type="similarity">
    <text evidence="1">Belongs to the class-I aminoacyl-tRNA synthetase family.</text>
</comment>
<dbReference type="Pfam" id="PF24810">
    <property type="entry name" value="RBD_LARS1"/>
    <property type="match status" value="1"/>
</dbReference>